<reference evidence="2 3" key="1">
    <citation type="journal article" date="2013" name="PLoS Genet.">
        <title>Genomic mechanisms accounting for the adaptation to parasitism in nematode-trapping fungi.</title>
        <authorList>
            <person name="Meerupati T."/>
            <person name="Andersson K.M."/>
            <person name="Friman E."/>
            <person name="Kumar D."/>
            <person name="Tunlid A."/>
            <person name="Ahren D."/>
        </authorList>
    </citation>
    <scope>NUCLEOTIDE SEQUENCE [LARGE SCALE GENOMIC DNA]</scope>
    <source>
        <strain evidence="2 3">CBS 200.50</strain>
    </source>
</reference>
<feature type="compositionally biased region" description="Polar residues" evidence="1">
    <location>
        <begin position="215"/>
        <end position="234"/>
    </location>
</feature>
<organism evidence="2 3">
    <name type="scientific">Dactylellina haptotyla (strain CBS 200.50)</name>
    <name type="common">Nematode-trapping fungus</name>
    <name type="synonym">Monacrosporium haptotylum</name>
    <dbReference type="NCBI Taxonomy" id="1284197"/>
    <lineage>
        <taxon>Eukaryota</taxon>
        <taxon>Fungi</taxon>
        <taxon>Dikarya</taxon>
        <taxon>Ascomycota</taxon>
        <taxon>Pezizomycotina</taxon>
        <taxon>Orbiliomycetes</taxon>
        <taxon>Orbiliales</taxon>
        <taxon>Orbiliaceae</taxon>
        <taxon>Dactylellina</taxon>
    </lineage>
</organism>
<dbReference type="Proteomes" id="UP000015100">
    <property type="component" value="Unassembled WGS sequence"/>
</dbReference>
<dbReference type="AlphaFoldDB" id="S8AL91"/>
<feature type="compositionally biased region" description="Acidic residues" evidence="1">
    <location>
        <begin position="130"/>
        <end position="146"/>
    </location>
</feature>
<feature type="compositionally biased region" description="Basic and acidic residues" evidence="1">
    <location>
        <begin position="1"/>
        <end position="10"/>
    </location>
</feature>
<comment type="caution">
    <text evidence="2">The sequence shown here is derived from an EMBL/GenBank/DDBJ whole genome shotgun (WGS) entry which is preliminary data.</text>
</comment>
<feature type="region of interest" description="Disordered" evidence="1">
    <location>
        <begin position="1"/>
        <end position="95"/>
    </location>
</feature>
<dbReference type="EMBL" id="AQGS01000147">
    <property type="protein sequence ID" value="EPS41831.1"/>
    <property type="molecule type" value="Genomic_DNA"/>
</dbReference>
<feature type="compositionally biased region" description="Polar residues" evidence="1">
    <location>
        <begin position="181"/>
        <end position="191"/>
    </location>
</feature>
<reference evidence="3" key="2">
    <citation type="submission" date="2013-04" db="EMBL/GenBank/DDBJ databases">
        <title>Genomic mechanisms accounting for the adaptation to parasitism in nematode-trapping fungi.</title>
        <authorList>
            <person name="Ahren D.G."/>
        </authorList>
    </citation>
    <scope>NUCLEOTIDE SEQUENCE [LARGE SCALE GENOMIC DNA]</scope>
    <source>
        <strain evidence="3">CBS 200.50</strain>
    </source>
</reference>
<sequence length="446" mass="50223">MQRLSRESLRIKTPQLPEAQSPIIYDTSKQAKKAYSKRKGPPISAAERRRIERLRVLDERAEKIRQKEERKKQNAQKRKLKEDKEGPKKFAKITSSQPELSKFFVAKKEHTVAYKVGGEDLLEAKSLNDHEDEDGDEEDAVEEENVAVDSKPLTTAESAIESETDDHKENLSILNDEATTETHNGHNGRNQETAKENGLEPLEVESGFNDDSARKSQGVQSITSEPSTDKQSQYAYPMTRPKQEQIQPPGLRSSQAPASSLKNLANSDTNEIPQSSPPAMAFQVQGNQLASNSDKDTIQLSDWDDTILTPQTLARLDQVEKDAEAAITKREEDDRVLNTLREETDYNDFDDDYDLVDELNFEYADGATSPMQQDNDSDEREEVRFTSSQAAYGIGLSDPAFDELQEGLGARCGDETALAEEAEQKFNSSFLYQAFEDDLRELEEDF</sequence>
<dbReference type="OrthoDB" id="5384780at2759"/>
<evidence type="ECO:0000313" key="2">
    <source>
        <dbReference type="EMBL" id="EPS41831.1"/>
    </source>
</evidence>
<feature type="compositionally biased region" description="Basic residues" evidence="1">
    <location>
        <begin position="30"/>
        <end position="40"/>
    </location>
</feature>
<name>S8AL91_DACHA</name>
<protein>
    <submittedName>
        <fullName evidence="2">Uncharacterized protein</fullName>
    </submittedName>
</protein>
<evidence type="ECO:0000256" key="1">
    <source>
        <dbReference type="SAM" id="MobiDB-lite"/>
    </source>
</evidence>
<gene>
    <name evidence="2" type="ORF">H072_4199</name>
</gene>
<keyword evidence="3" id="KW-1185">Reference proteome</keyword>
<feature type="compositionally biased region" description="Polar residues" evidence="1">
    <location>
        <begin position="252"/>
        <end position="274"/>
    </location>
</feature>
<evidence type="ECO:0000313" key="3">
    <source>
        <dbReference type="Proteomes" id="UP000015100"/>
    </source>
</evidence>
<feature type="region of interest" description="Disordered" evidence="1">
    <location>
        <begin position="115"/>
        <end position="297"/>
    </location>
</feature>
<feature type="compositionally biased region" description="Basic and acidic residues" evidence="1">
    <location>
        <begin position="46"/>
        <end position="72"/>
    </location>
</feature>
<dbReference type="HOGENOM" id="CLU_665603_0_0_1"/>
<accession>S8AL91</accession>
<proteinExistence type="predicted"/>
<dbReference type="OMA" id="TETHNGH"/>